<dbReference type="InterPro" id="IPR053211">
    <property type="entry name" value="DNA_repair-toleration"/>
</dbReference>
<dbReference type="SUPFAM" id="SSF52058">
    <property type="entry name" value="L domain-like"/>
    <property type="match status" value="1"/>
</dbReference>
<dbReference type="STRING" id="4097.A0A1S4AMC3"/>
<feature type="domain" description="Leucine-rich repeat-containing N-terminal plant-type" evidence="7">
    <location>
        <begin position="28"/>
        <end position="67"/>
    </location>
</feature>
<keyword evidence="5" id="KW-0472">Membrane</keyword>
<reference evidence="8" key="1">
    <citation type="submission" date="2025-08" db="UniProtKB">
        <authorList>
            <consortium name="RefSeq"/>
        </authorList>
    </citation>
    <scope>IDENTIFICATION</scope>
</reference>
<dbReference type="FunFam" id="3.80.10.10:FF:000400">
    <property type="entry name" value="Nuclear pore complex protein NUP107"/>
    <property type="match status" value="1"/>
</dbReference>
<dbReference type="GO" id="GO:0005886">
    <property type="term" value="C:plasma membrane"/>
    <property type="evidence" value="ECO:0000318"/>
    <property type="project" value="GO_Central"/>
</dbReference>
<dbReference type="PROSITE" id="PS51257">
    <property type="entry name" value="PROKAR_LIPOPROTEIN"/>
    <property type="match status" value="1"/>
</dbReference>
<dbReference type="PANTHER" id="PTHR48060">
    <property type="entry name" value="DNA DAMAGE-REPAIR/TOLERATION PROTEIN DRT100"/>
    <property type="match status" value="1"/>
</dbReference>
<proteinExistence type="predicted"/>
<keyword evidence="3 6" id="KW-0732">Signal</keyword>
<dbReference type="GO" id="GO:0038023">
    <property type="term" value="F:signaling receptor activity"/>
    <property type="evidence" value="ECO:0000318"/>
    <property type="project" value="GO_Central"/>
</dbReference>
<dbReference type="OrthoDB" id="1436446at2759"/>
<accession>A0A1S4AMC3</accession>
<gene>
    <name evidence="8" type="primary">LOC107799193</name>
</gene>
<evidence type="ECO:0000256" key="4">
    <source>
        <dbReference type="ARBA" id="ARBA00022737"/>
    </source>
</evidence>
<keyword evidence="2" id="KW-0433">Leucine-rich repeat</keyword>
<sequence length="181" mass="20173">MEKANSFILSVVLQLLYLLVACIATNISTDQSALLALKSRVTLNSSHPLTQNWSSQSSVCDWIGVTCGSRHHRQLQLENNGIVGSIPRSIRNMTSLWILNFKTNNLTGVIPGEIGNLHKLEKLYLQFNELSGSIPEELFNISTLRRVSLSTNNLSGSLPLAFGYWPTNLQFLNFLEITLVE</sequence>
<comment type="subcellular location">
    <subcellularLocation>
        <location evidence="1">Membrane</location>
    </subcellularLocation>
</comment>
<organism evidence="8">
    <name type="scientific">Nicotiana tabacum</name>
    <name type="common">Common tobacco</name>
    <dbReference type="NCBI Taxonomy" id="4097"/>
    <lineage>
        <taxon>Eukaryota</taxon>
        <taxon>Viridiplantae</taxon>
        <taxon>Streptophyta</taxon>
        <taxon>Embryophyta</taxon>
        <taxon>Tracheophyta</taxon>
        <taxon>Spermatophyta</taxon>
        <taxon>Magnoliopsida</taxon>
        <taxon>eudicotyledons</taxon>
        <taxon>Gunneridae</taxon>
        <taxon>Pentapetalae</taxon>
        <taxon>asterids</taxon>
        <taxon>lamiids</taxon>
        <taxon>Solanales</taxon>
        <taxon>Solanaceae</taxon>
        <taxon>Nicotianoideae</taxon>
        <taxon>Nicotianeae</taxon>
        <taxon>Nicotiana</taxon>
    </lineage>
</organism>
<dbReference type="InterPro" id="IPR013210">
    <property type="entry name" value="LRR_N_plant-typ"/>
</dbReference>
<protein>
    <submittedName>
        <fullName evidence="8">Probable LRR receptor-like serine/threonine-protein kinase At4g26540</fullName>
    </submittedName>
</protein>
<evidence type="ECO:0000259" key="7">
    <source>
        <dbReference type="Pfam" id="PF08263"/>
    </source>
</evidence>
<name>A0A1S4AMC3_TOBAC</name>
<evidence type="ECO:0000256" key="3">
    <source>
        <dbReference type="ARBA" id="ARBA00022729"/>
    </source>
</evidence>
<dbReference type="KEGG" id="nta:107799193"/>
<dbReference type="OMA" id="NILTINW"/>
<keyword evidence="4" id="KW-0677">Repeat</keyword>
<dbReference type="Pfam" id="PF00560">
    <property type="entry name" value="LRR_1"/>
    <property type="match status" value="1"/>
</dbReference>
<dbReference type="PaxDb" id="4097-A0A1S4AMC3"/>
<evidence type="ECO:0000313" key="8">
    <source>
        <dbReference type="RefSeq" id="XP_016477765.1"/>
    </source>
</evidence>
<evidence type="ECO:0000256" key="2">
    <source>
        <dbReference type="ARBA" id="ARBA00022614"/>
    </source>
</evidence>
<dbReference type="PANTHER" id="PTHR48060:SF21">
    <property type="entry name" value="L DOMAIN-LIKE PROTEIN"/>
    <property type="match status" value="1"/>
</dbReference>
<dbReference type="InterPro" id="IPR032675">
    <property type="entry name" value="LRR_dom_sf"/>
</dbReference>
<dbReference type="Gene3D" id="3.80.10.10">
    <property type="entry name" value="Ribonuclease Inhibitor"/>
    <property type="match status" value="2"/>
</dbReference>
<evidence type="ECO:0000256" key="1">
    <source>
        <dbReference type="ARBA" id="ARBA00004370"/>
    </source>
</evidence>
<dbReference type="Pfam" id="PF08263">
    <property type="entry name" value="LRRNT_2"/>
    <property type="match status" value="1"/>
</dbReference>
<dbReference type="AlphaFoldDB" id="A0A1S4AMC3"/>
<evidence type="ECO:0000256" key="5">
    <source>
        <dbReference type="ARBA" id="ARBA00023136"/>
    </source>
</evidence>
<feature type="chain" id="PRO_5010212077" evidence="6">
    <location>
        <begin position="25"/>
        <end position="181"/>
    </location>
</feature>
<feature type="signal peptide" evidence="6">
    <location>
        <begin position="1"/>
        <end position="24"/>
    </location>
</feature>
<dbReference type="RefSeq" id="XP_016477765.1">
    <property type="nucleotide sequence ID" value="XM_016622279.1"/>
</dbReference>
<evidence type="ECO:0000256" key="6">
    <source>
        <dbReference type="SAM" id="SignalP"/>
    </source>
</evidence>
<dbReference type="Pfam" id="PF13855">
    <property type="entry name" value="LRR_8"/>
    <property type="match status" value="1"/>
</dbReference>
<dbReference type="SMR" id="A0A1S4AMC3"/>
<dbReference type="InterPro" id="IPR001611">
    <property type="entry name" value="Leu-rich_rpt"/>
</dbReference>